<evidence type="ECO:0008006" key="3">
    <source>
        <dbReference type="Google" id="ProtNLM"/>
    </source>
</evidence>
<protein>
    <recommendedName>
        <fullName evidence="3">Serine-threonine/tyrosine-protein kinase catalytic domain-containing protein</fullName>
    </recommendedName>
</protein>
<sequence length="91" mass="10574">MKQCWNADPSKRPDIDTLYDEIEKMWKNSYDKNYTNESNILEYNQNFQTNSKLISSTVHSLSKRICGISLTDIFMRPPILKPVLVVSNTMA</sequence>
<comment type="caution">
    <text evidence="1">The sequence shown here is derived from an EMBL/GenBank/DDBJ whole genome shotgun (WGS) entry which is preliminary data.</text>
</comment>
<dbReference type="Proteomes" id="UP000234323">
    <property type="component" value="Unassembled WGS sequence"/>
</dbReference>
<dbReference type="OrthoDB" id="5979581at2759"/>
<evidence type="ECO:0000313" key="2">
    <source>
        <dbReference type="Proteomes" id="UP000234323"/>
    </source>
</evidence>
<gene>
    <name evidence="1" type="ORF">RhiirA4_470475</name>
</gene>
<keyword evidence="2" id="KW-1185">Reference proteome</keyword>
<accession>A0A2I1H1G7</accession>
<organism evidence="1 2">
    <name type="scientific">Rhizophagus irregularis</name>
    <dbReference type="NCBI Taxonomy" id="588596"/>
    <lineage>
        <taxon>Eukaryota</taxon>
        <taxon>Fungi</taxon>
        <taxon>Fungi incertae sedis</taxon>
        <taxon>Mucoromycota</taxon>
        <taxon>Glomeromycotina</taxon>
        <taxon>Glomeromycetes</taxon>
        <taxon>Glomerales</taxon>
        <taxon>Glomeraceae</taxon>
        <taxon>Rhizophagus</taxon>
    </lineage>
</organism>
<name>A0A2I1H1G7_9GLOM</name>
<reference evidence="1 2" key="1">
    <citation type="submission" date="2015-10" db="EMBL/GenBank/DDBJ databases">
        <title>Genome analyses suggest a sexual origin of heterokaryosis in a supposedly ancient asexual fungus.</title>
        <authorList>
            <person name="Ropars J."/>
            <person name="Sedzielewska K."/>
            <person name="Noel J."/>
            <person name="Charron P."/>
            <person name="Farinelli L."/>
            <person name="Marton T."/>
            <person name="Kruger M."/>
            <person name="Pelin A."/>
            <person name="Brachmann A."/>
            <person name="Corradi N."/>
        </authorList>
    </citation>
    <scope>NUCLEOTIDE SEQUENCE [LARGE SCALE GENOMIC DNA]</scope>
    <source>
        <strain evidence="1 2">A4</strain>
    </source>
</reference>
<dbReference type="Gene3D" id="1.10.510.10">
    <property type="entry name" value="Transferase(Phosphotransferase) domain 1"/>
    <property type="match status" value="1"/>
</dbReference>
<dbReference type="AlphaFoldDB" id="A0A2I1H1G7"/>
<evidence type="ECO:0000313" key="1">
    <source>
        <dbReference type="EMBL" id="PKY52681.1"/>
    </source>
</evidence>
<dbReference type="EMBL" id="LLXI01001252">
    <property type="protein sequence ID" value="PKY52681.1"/>
    <property type="molecule type" value="Genomic_DNA"/>
</dbReference>
<proteinExistence type="predicted"/>